<sequence length="56" mass="6154">MPGTDSDGAAGHTWPAAPFSLCTWCSRSTYPQHVFALHMTELDATELYVTEETQPP</sequence>
<dbReference type="Proteomes" id="UP000600946">
    <property type="component" value="Unassembled WGS sequence"/>
</dbReference>
<gene>
    <name evidence="1" type="ORF">GCM10010326_25060</name>
</gene>
<comment type="caution">
    <text evidence="1">The sequence shown here is derived from an EMBL/GenBank/DDBJ whole genome shotgun (WGS) entry which is preliminary data.</text>
</comment>
<proteinExistence type="predicted"/>
<evidence type="ECO:0000313" key="2">
    <source>
        <dbReference type="Proteomes" id="UP000600946"/>
    </source>
</evidence>
<accession>A0ABQ3A1Y4</accession>
<keyword evidence="2" id="KW-1185">Reference proteome</keyword>
<protein>
    <submittedName>
        <fullName evidence="1">Uncharacterized protein</fullName>
    </submittedName>
</protein>
<reference evidence="2" key="1">
    <citation type="journal article" date="2019" name="Int. J. Syst. Evol. Microbiol.">
        <title>The Global Catalogue of Microorganisms (GCM) 10K type strain sequencing project: providing services to taxonomists for standard genome sequencing and annotation.</title>
        <authorList>
            <consortium name="The Broad Institute Genomics Platform"/>
            <consortium name="The Broad Institute Genome Sequencing Center for Infectious Disease"/>
            <person name="Wu L."/>
            <person name="Ma J."/>
        </authorList>
    </citation>
    <scope>NUCLEOTIDE SEQUENCE [LARGE SCALE GENOMIC DNA]</scope>
    <source>
        <strain evidence="2">JCM 4594</strain>
    </source>
</reference>
<organism evidence="1 2">
    <name type="scientific">Streptomyces xanthochromogenes</name>
    <dbReference type="NCBI Taxonomy" id="67384"/>
    <lineage>
        <taxon>Bacteria</taxon>
        <taxon>Bacillati</taxon>
        <taxon>Actinomycetota</taxon>
        <taxon>Actinomycetes</taxon>
        <taxon>Kitasatosporales</taxon>
        <taxon>Streptomycetaceae</taxon>
        <taxon>Streptomyces</taxon>
    </lineage>
</organism>
<evidence type="ECO:0000313" key="1">
    <source>
        <dbReference type="EMBL" id="GGY30091.1"/>
    </source>
</evidence>
<dbReference type="EMBL" id="BMUU01000003">
    <property type="protein sequence ID" value="GGY30091.1"/>
    <property type="molecule type" value="Genomic_DNA"/>
</dbReference>
<name>A0ABQ3A1Y4_9ACTN</name>